<evidence type="ECO:0000256" key="1">
    <source>
        <dbReference type="SAM" id="MobiDB-lite"/>
    </source>
</evidence>
<dbReference type="FunCoup" id="A0A6P8PBQ8">
    <property type="interactions" value="8"/>
</dbReference>
<dbReference type="PANTHER" id="PTHR15568:SF0">
    <property type="entry name" value="PROTEIN EVI2A"/>
    <property type="match status" value="1"/>
</dbReference>
<evidence type="ECO:0000313" key="4">
    <source>
        <dbReference type="Proteomes" id="UP000515159"/>
    </source>
</evidence>
<feature type="chain" id="PRO_5028460051" evidence="3">
    <location>
        <begin position="30"/>
        <end position="274"/>
    </location>
</feature>
<gene>
    <name evidence="5" type="primary">EVI2A</name>
</gene>
<dbReference type="Pfam" id="PF05399">
    <property type="entry name" value="EVI2A"/>
    <property type="match status" value="1"/>
</dbReference>
<keyword evidence="4" id="KW-1185">Reference proteome</keyword>
<sequence>MKMKLMKPHYQGLMFLIRIIFLLFIQVQANYTNYSSTSILRQWNSSSTDATNGNWNITEVNRNLSTSLVYASETPQYRDLFGNKSLPASEVKTVAIFQHLSTEYKHLVSTPTANVTPNAQTSVITSKGNTACAENFSKEQNNKKSTMTCVIIIGVLVLICTALLISTVVLANQLSNLKKSMQSKHQARSNGDFLITTNSVWPLGLDLMQKRSQTLREVSLTMEDLPSEIQAETKDEAEKSNKAEEMSKGNHNLLKDEAGNQNMSLPATSFLIEI</sequence>
<dbReference type="Proteomes" id="UP000515159">
    <property type="component" value="Chromosome 15"/>
</dbReference>
<dbReference type="AlphaFoldDB" id="A0A6P8PBQ8"/>
<protein>
    <submittedName>
        <fullName evidence="5">Protein EVI2A</fullName>
    </submittedName>
</protein>
<reference evidence="5" key="1">
    <citation type="submission" date="2025-08" db="UniProtKB">
        <authorList>
            <consortium name="RefSeq"/>
        </authorList>
    </citation>
    <scope>IDENTIFICATION</scope>
</reference>
<dbReference type="InParanoid" id="A0A6P8PBQ8"/>
<dbReference type="OrthoDB" id="9448427at2759"/>
<dbReference type="RefSeq" id="XP_033778440.1">
    <property type="nucleotide sequence ID" value="XM_033922549.1"/>
</dbReference>
<dbReference type="PANTHER" id="PTHR15568">
    <property type="entry name" value="ECOTROPIC VIRAL INTEGRATION SITE 2A"/>
    <property type="match status" value="1"/>
</dbReference>
<dbReference type="CTD" id="2123"/>
<dbReference type="InterPro" id="IPR008608">
    <property type="entry name" value="Ectropic_vir_integratn_site_2A"/>
</dbReference>
<dbReference type="GO" id="GO:0016020">
    <property type="term" value="C:membrane"/>
    <property type="evidence" value="ECO:0007669"/>
    <property type="project" value="InterPro"/>
</dbReference>
<keyword evidence="2" id="KW-0812">Transmembrane</keyword>
<dbReference type="KEGG" id="gsh:117349292"/>
<proteinExistence type="predicted"/>
<evidence type="ECO:0000256" key="3">
    <source>
        <dbReference type="SAM" id="SignalP"/>
    </source>
</evidence>
<evidence type="ECO:0000256" key="2">
    <source>
        <dbReference type="SAM" id="Phobius"/>
    </source>
</evidence>
<name>A0A6P8PBQ8_GEOSA</name>
<keyword evidence="3" id="KW-0732">Signal</keyword>
<keyword evidence="2" id="KW-1133">Transmembrane helix</keyword>
<feature type="region of interest" description="Disordered" evidence="1">
    <location>
        <begin position="226"/>
        <end position="258"/>
    </location>
</feature>
<feature type="compositionally biased region" description="Basic and acidic residues" evidence="1">
    <location>
        <begin position="231"/>
        <end position="258"/>
    </location>
</feature>
<feature type="signal peptide" evidence="3">
    <location>
        <begin position="1"/>
        <end position="29"/>
    </location>
</feature>
<dbReference type="GeneID" id="117349292"/>
<organism evidence="4 5">
    <name type="scientific">Geotrypetes seraphini</name>
    <name type="common">Gaboon caecilian</name>
    <name type="synonym">Caecilia seraphini</name>
    <dbReference type="NCBI Taxonomy" id="260995"/>
    <lineage>
        <taxon>Eukaryota</taxon>
        <taxon>Metazoa</taxon>
        <taxon>Chordata</taxon>
        <taxon>Craniata</taxon>
        <taxon>Vertebrata</taxon>
        <taxon>Euteleostomi</taxon>
        <taxon>Amphibia</taxon>
        <taxon>Gymnophiona</taxon>
        <taxon>Geotrypetes</taxon>
    </lineage>
</organism>
<evidence type="ECO:0000313" key="5">
    <source>
        <dbReference type="RefSeq" id="XP_033778440.1"/>
    </source>
</evidence>
<keyword evidence="2" id="KW-0472">Membrane</keyword>
<feature type="transmembrane region" description="Helical" evidence="2">
    <location>
        <begin position="150"/>
        <end position="171"/>
    </location>
</feature>
<accession>A0A6P8PBQ8</accession>